<comment type="similarity">
    <text evidence="1">Belongs to the UPF0045 family.</text>
</comment>
<reference evidence="3 4" key="1">
    <citation type="journal article" date="2020" name="Nature">
        <title>Bacterial chemolithoautotrophy via manganese oxidation.</title>
        <authorList>
            <person name="Yu H."/>
            <person name="Leadbetter J.R."/>
        </authorList>
    </citation>
    <scope>NUCLEOTIDE SEQUENCE [LARGE SCALE GENOMIC DNA]</scope>
    <source>
        <strain evidence="3 4">RBP-1</strain>
    </source>
</reference>
<sequence>MVLLEFAMSPTGQGESLSAQVARVLDVIDKSGVPYQLTPMGTILEGEWDEVMAVVTACFKTLQAECPRIGMNLKMDWRAGPESRLLSKIARVEAHLGRKLKT</sequence>
<dbReference type="InterPro" id="IPR029756">
    <property type="entry name" value="MTH1187/YkoF-like"/>
</dbReference>
<dbReference type="EMBL" id="VTOX01000001">
    <property type="protein sequence ID" value="NKE64617.1"/>
    <property type="molecule type" value="Genomic_DNA"/>
</dbReference>
<proteinExistence type="inferred from homology"/>
<dbReference type="AlphaFoldDB" id="A0A7X6DCF0"/>
<evidence type="ECO:0000256" key="1">
    <source>
        <dbReference type="ARBA" id="ARBA00010272"/>
    </source>
</evidence>
<name>A0A7X6DCF0_9BURK</name>
<dbReference type="PANTHER" id="PTHR33777">
    <property type="entry name" value="UPF0045 PROTEIN ECM15"/>
    <property type="match status" value="1"/>
</dbReference>
<dbReference type="GO" id="GO:0005829">
    <property type="term" value="C:cytosol"/>
    <property type="evidence" value="ECO:0007669"/>
    <property type="project" value="TreeGrafter"/>
</dbReference>
<dbReference type="RefSeq" id="WP_168105692.1">
    <property type="nucleotide sequence ID" value="NZ_VTOX01000001.1"/>
</dbReference>
<dbReference type="PANTHER" id="PTHR33777:SF1">
    <property type="entry name" value="UPF0045 PROTEIN ECM15"/>
    <property type="match status" value="1"/>
</dbReference>
<comment type="caution">
    <text evidence="3">The sequence shown here is derived from an EMBL/GenBank/DDBJ whole genome shotgun (WGS) entry which is preliminary data.</text>
</comment>
<dbReference type="SUPFAM" id="SSF89957">
    <property type="entry name" value="MTH1187/YkoF-like"/>
    <property type="match status" value="1"/>
</dbReference>
<protein>
    <submittedName>
        <fullName evidence="3">MTH1187 family thiamine-binding protein</fullName>
    </submittedName>
</protein>
<dbReference type="NCBIfam" id="TIGR00106">
    <property type="entry name" value="MTH1187 family thiamine-binding protein"/>
    <property type="match status" value="1"/>
</dbReference>
<dbReference type="InterPro" id="IPR051614">
    <property type="entry name" value="UPF0045_domain"/>
</dbReference>
<keyword evidence="4" id="KW-1185">Reference proteome</keyword>
<evidence type="ECO:0000313" key="4">
    <source>
        <dbReference type="Proteomes" id="UP000521868"/>
    </source>
</evidence>
<dbReference type="InterPro" id="IPR002767">
    <property type="entry name" value="Thiamine_BP"/>
</dbReference>
<dbReference type="Proteomes" id="UP000521868">
    <property type="component" value="Unassembled WGS sequence"/>
</dbReference>
<dbReference type="Pfam" id="PF01910">
    <property type="entry name" value="Thiamine_BP"/>
    <property type="match status" value="1"/>
</dbReference>
<dbReference type="Gene3D" id="3.30.70.930">
    <property type="match status" value="1"/>
</dbReference>
<evidence type="ECO:0000313" key="3">
    <source>
        <dbReference type="EMBL" id="NKE64617.1"/>
    </source>
</evidence>
<feature type="domain" description="Thiamine-binding protein" evidence="2">
    <location>
        <begin position="5"/>
        <end position="93"/>
    </location>
</feature>
<evidence type="ECO:0000259" key="2">
    <source>
        <dbReference type="Pfam" id="PF01910"/>
    </source>
</evidence>
<accession>A0A7X6DCF0</accession>
<gene>
    <name evidence="3" type="ORF">RAMLITH_02180</name>
</gene>
<organism evidence="3 4">
    <name type="scientific">Ramlibacter lithotrophicus</name>
    <dbReference type="NCBI Taxonomy" id="2606681"/>
    <lineage>
        <taxon>Bacteria</taxon>
        <taxon>Pseudomonadati</taxon>
        <taxon>Pseudomonadota</taxon>
        <taxon>Betaproteobacteria</taxon>
        <taxon>Burkholderiales</taxon>
        <taxon>Comamonadaceae</taxon>
        <taxon>Ramlibacter</taxon>
    </lineage>
</organism>